<accession>A0A242BDT4</accession>
<dbReference type="RefSeq" id="WP_086323370.1">
    <property type="nucleotide sequence ID" value="NZ_NGKW01000003.1"/>
</dbReference>
<reference evidence="1 2" key="1">
    <citation type="submission" date="2017-05" db="EMBL/GenBank/DDBJ databases">
        <title>The Genome Sequence of Enterococcus faecium 7H8_DIV0219.</title>
        <authorList>
            <consortium name="The Broad Institute Genomics Platform"/>
            <consortium name="The Broad Institute Genomic Center for Infectious Diseases"/>
            <person name="Earl A."/>
            <person name="Manson A."/>
            <person name="Schwartman J."/>
            <person name="Gilmore M."/>
            <person name="Abouelleil A."/>
            <person name="Cao P."/>
            <person name="Chapman S."/>
            <person name="Cusick C."/>
            <person name="Shea T."/>
            <person name="Young S."/>
            <person name="Neafsey D."/>
            <person name="Nusbaum C."/>
            <person name="Birren B."/>
        </authorList>
    </citation>
    <scope>NUCLEOTIDE SEQUENCE [LARGE SCALE GENOMIC DNA]</scope>
    <source>
        <strain evidence="1 2">7H8_DIV0219</strain>
    </source>
</reference>
<organism evidence="1 2">
    <name type="scientific">Enterococcus faecium</name>
    <name type="common">Streptococcus faecium</name>
    <dbReference type="NCBI Taxonomy" id="1352"/>
    <lineage>
        <taxon>Bacteria</taxon>
        <taxon>Bacillati</taxon>
        <taxon>Bacillota</taxon>
        <taxon>Bacilli</taxon>
        <taxon>Lactobacillales</taxon>
        <taxon>Enterococcaceae</taxon>
        <taxon>Enterococcus</taxon>
    </lineage>
</organism>
<evidence type="ECO:0000313" key="2">
    <source>
        <dbReference type="Proteomes" id="UP000194885"/>
    </source>
</evidence>
<name>A0A242BDT4_ENTFC</name>
<evidence type="ECO:0000313" key="1">
    <source>
        <dbReference type="EMBL" id="OTN93663.1"/>
    </source>
</evidence>
<proteinExistence type="predicted"/>
<comment type="caution">
    <text evidence="1">The sequence shown here is derived from an EMBL/GenBank/DDBJ whole genome shotgun (WGS) entry which is preliminary data.</text>
</comment>
<dbReference type="Proteomes" id="UP000194885">
    <property type="component" value="Unassembled WGS sequence"/>
</dbReference>
<gene>
    <name evidence="1" type="ORF">A5810_001539</name>
</gene>
<protein>
    <submittedName>
        <fullName evidence="1">Uncharacterized protein</fullName>
    </submittedName>
</protein>
<dbReference type="EMBL" id="NGKW01000003">
    <property type="protein sequence ID" value="OTN93663.1"/>
    <property type="molecule type" value="Genomic_DNA"/>
</dbReference>
<sequence length="76" mass="8800">MKTLKQVLNVRKIDCQVETDVAFYRGNAKDLLKKISQRELNLHVINLKLERLSGEKSWDIETVGNERTSNCNQIVN</sequence>
<dbReference type="AlphaFoldDB" id="A0A242BDT4"/>